<evidence type="ECO:0000256" key="3">
    <source>
        <dbReference type="SAM" id="SignalP"/>
    </source>
</evidence>
<organism evidence="5 6">
    <name type="scientific">Trichuris muris</name>
    <name type="common">Mouse whipworm</name>
    <dbReference type="NCBI Taxonomy" id="70415"/>
    <lineage>
        <taxon>Eukaryota</taxon>
        <taxon>Metazoa</taxon>
        <taxon>Ecdysozoa</taxon>
        <taxon>Nematoda</taxon>
        <taxon>Enoplea</taxon>
        <taxon>Dorylaimia</taxon>
        <taxon>Trichinellida</taxon>
        <taxon>Trichuridae</taxon>
        <taxon>Trichuris</taxon>
    </lineage>
</organism>
<feature type="region of interest" description="Disordered" evidence="2">
    <location>
        <begin position="808"/>
        <end position="840"/>
    </location>
</feature>
<feature type="region of interest" description="Disordered" evidence="2">
    <location>
        <begin position="724"/>
        <end position="744"/>
    </location>
</feature>
<dbReference type="Proteomes" id="UP000046395">
    <property type="component" value="Unassembled WGS sequence"/>
</dbReference>
<dbReference type="InterPro" id="IPR003582">
    <property type="entry name" value="ShKT_dom"/>
</dbReference>
<feature type="region of interest" description="Disordered" evidence="2">
    <location>
        <begin position="1244"/>
        <end position="1265"/>
    </location>
</feature>
<reference evidence="6" key="1">
    <citation type="submission" date="2019-12" db="UniProtKB">
        <authorList>
            <consortium name="WormBaseParasite"/>
        </authorList>
    </citation>
    <scope>IDENTIFICATION</scope>
</reference>
<feature type="compositionally biased region" description="Polar residues" evidence="2">
    <location>
        <begin position="594"/>
        <end position="629"/>
    </location>
</feature>
<feature type="region of interest" description="Disordered" evidence="2">
    <location>
        <begin position="122"/>
        <end position="230"/>
    </location>
</feature>
<feature type="compositionally biased region" description="Low complexity" evidence="2">
    <location>
        <begin position="212"/>
        <end position="229"/>
    </location>
</feature>
<feature type="region of interest" description="Disordered" evidence="2">
    <location>
        <begin position="952"/>
        <end position="1008"/>
    </location>
</feature>
<keyword evidence="3" id="KW-0732">Signal</keyword>
<feature type="region of interest" description="Disordered" evidence="2">
    <location>
        <begin position="594"/>
        <end position="670"/>
    </location>
</feature>
<feature type="chain" id="PRO_5024326380" evidence="3">
    <location>
        <begin position="22"/>
        <end position="1581"/>
    </location>
</feature>
<feature type="compositionally biased region" description="Polar residues" evidence="2">
    <location>
        <begin position="977"/>
        <end position="1008"/>
    </location>
</feature>
<feature type="compositionally biased region" description="Polar residues" evidence="2">
    <location>
        <begin position="1099"/>
        <end position="1126"/>
    </location>
</feature>
<comment type="caution">
    <text evidence="1">Lacks conserved residue(s) required for the propagation of feature annotation.</text>
</comment>
<evidence type="ECO:0000256" key="1">
    <source>
        <dbReference type="PROSITE-ProRule" id="PRU01005"/>
    </source>
</evidence>
<feature type="compositionally biased region" description="Polar residues" evidence="2">
    <location>
        <begin position="123"/>
        <end position="139"/>
    </location>
</feature>
<dbReference type="PROSITE" id="PS51670">
    <property type="entry name" value="SHKT"/>
    <property type="match status" value="1"/>
</dbReference>
<evidence type="ECO:0000313" key="6">
    <source>
        <dbReference type="WBParaSite" id="TMUE_3000013101.1"/>
    </source>
</evidence>
<sequence>MRSWQPLLLLLLTLRVQLAQGDLPNETAPSFQQTSRPAKDETMLNLLEKLNTLMTMFDGKTFHPQGNLDVLDHPKGTVHQGHDGKNRMSASVEETVEAVNLENGTPVEVRLSNLSLQILPEKTNGSVESNAGGSASMSPPTDGGVVGGLLPKDENRLEELAHSSHPVSVEDSAASGSEFGKWQNDVKHRPMASDWSMDSSEGDGRSSQVLKSWSKGSSGSSVSEDGTSSEQIIEQKEVYEVINKRYKSKEVLYGPARQILTRRLFGGRLSSGRRLVPRPVLITRTTAKETTLEATTTQQAAEESVALGHGDSAQATIEQTTSSHRSETLSTPVVDTEPGPTTFEAEPQHRNVFGQPFTSPAEGAEAGIAEHQFASLNGTDVAPLSKTGQVDRGEDASVTEPILGMQLSMDTRNENASEFQTPVSETTSVQIEQSTSAGMEEYAAKTGSPSEQEVAFLSDVQTEQTTTASVRNVSSVEASASAEESPLVDVAVDGEEMTSSGEDTAAFSGDGQGNSVLGTGTASLETPSLAVISFIPTEMVLSSGEAMADMPEVKEQEMRMPDVGTTASIVEPSVVEESHSVEEEAPFIQSSVGDLNATPISSRAETGGNEFSDSHSAAGTPTHLIQSLGNDFGDSGMSLSSSGQGAAEPIHDTGNVKPSSIGSGASGPRGDVQMALEQLTTNSFNPPLAEAEQTSAHGIDAVDSDSFDLLGDMDVVDGQQKAETGNVSPKLHGLADGTPGREMDSTKGFQVSKATGVEASTWSSRTTAKEPDAVLARTPQNVGNQESSSSDSEVAADIMASLLEPSRTSTFTSNSIASSSVRPTVGTSRSDQSDVALGSHPNVAVDSSSAATASINITANSLSFDRATSINQDTTRPTTPPQLLHSLTETVVDSETGHTVGFAGLVNEEAENNATLYSTAIPSKVVPEITPYNETVKQTAVYSDGPLLQNDQLDSGFLSSNGNAESSSAKATEPNEPHTSTLSTFGSPTASEISNGEATSGSGAKGLLNSTLPSPSLWTEASSVRLNTQTGGEAVSGHPALSSVGMGSPVEFEKANNVSGMPGQLGEDIIEKGSKSSEFQIGTTMPSQTAKKVMITSFSEEPTVSTGSTTSPASTEPRSATSGHILSSQSSSGIVPVTVPQQKETSPLLTAGSSVGADLLTFAVTTNPGSGNPVFWIPSTQQSFRHTDPVMHSSRVLLEPFSRLYRPGAWSRRIISDRYQKVNWNSVLRQLGFFNADMLTTAHPATSTGDQRTDRHWTPTDSTDLPKTITSLSNSLDTEINNNQIGASQLSSSFGSTVPTFGTTAERNDLQELTTAVSSLSVELRTTAAPTITTESGMPTTASAGIPTNVATTATPVHKSTELGVSGPSNIAELEDVAETVEDVIDELRLSSSFPRPDVSASFVSLTGKSLNVCGSEPHPILAIFKLLKRRGIYQLYSSTRCEIDYHIHCKYSWKYCDSFEALTFCPKTCRDTNCTRLKQYGYNEVETPVYSAQCIDTKAHDCPALSGRGDCFTNPHSMAFLCPDSCKFCSLDEEYVPFMPEAEKLLVWLSTYRNGHYKAYAEYVHARSLLLHAKAKKGIC</sequence>
<evidence type="ECO:0000259" key="4">
    <source>
        <dbReference type="PROSITE" id="PS51670"/>
    </source>
</evidence>
<feature type="compositionally biased region" description="Polar residues" evidence="2">
    <location>
        <begin position="821"/>
        <end position="830"/>
    </location>
</feature>
<feature type="region of interest" description="Disordered" evidence="2">
    <location>
        <begin position="1099"/>
        <end position="1133"/>
    </location>
</feature>
<accession>A0A5S6R0C8</accession>
<evidence type="ECO:0000256" key="2">
    <source>
        <dbReference type="SAM" id="MobiDB-lite"/>
    </source>
</evidence>
<feature type="compositionally biased region" description="Polar residues" evidence="2">
    <location>
        <begin position="952"/>
        <end position="970"/>
    </location>
</feature>
<name>A0A5S6R0C8_TRIMR</name>
<feature type="compositionally biased region" description="Basic and acidic residues" evidence="2">
    <location>
        <begin position="151"/>
        <end position="162"/>
    </location>
</feature>
<proteinExistence type="predicted"/>
<keyword evidence="5" id="KW-1185">Reference proteome</keyword>
<dbReference type="WBParaSite" id="TMUE_3000013101.1">
    <property type="protein sequence ID" value="TMUE_3000013101.1"/>
    <property type="gene ID" value="WBGene00285157"/>
</dbReference>
<feature type="signal peptide" evidence="3">
    <location>
        <begin position="1"/>
        <end position="21"/>
    </location>
</feature>
<evidence type="ECO:0000313" key="5">
    <source>
        <dbReference type="Proteomes" id="UP000046395"/>
    </source>
</evidence>
<protein>
    <submittedName>
        <fullName evidence="6">ShKT domain-containing protein</fullName>
    </submittedName>
</protein>
<feature type="domain" description="ShKT" evidence="4">
    <location>
        <begin position="1495"/>
        <end position="1530"/>
    </location>
</feature>
<dbReference type="STRING" id="70415.A0A5S6R0C8"/>
<feature type="compositionally biased region" description="Low complexity" evidence="2">
    <location>
        <begin position="808"/>
        <end position="820"/>
    </location>
</feature>